<evidence type="ECO:0000313" key="1">
    <source>
        <dbReference type="EMBL" id="MDO1536395.1"/>
    </source>
</evidence>
<keyword evidence="2" id="KW-1185">Reference proteome</keyword>
<sequence length="333" mass="35329">MSPIVGIPAQLVVNHMKDQLIAKFYGDDKSTGIIKSLENAKLGSLTLGGIASLGAAAAFVTGAAIPAIAALTAVAYSGLAGGIVSKLAKDHQEGKFYQLRDGLAAGNIQPPVAPLPAARALLSKGLTADETDAARWMSNPYVSKANLAKAIARFSDDFKEQHGRVPQVNWLKVGIANGDKKLVDFEAYFANRHQVQDALSFIAGKGGVAEDITRRVVKEEVQINQAAKLERLNPDSLRSPRDATWFSYLKAKVTGLLSERSEIDAGVAEVRSMSAALRAAGGAQGPSDEGVKAAFATDASDWKSDAPSMLDRVATRHDRLREVAQPLRETASL</sequence>
<dbReference type="RefSeq" id="WP_301814429.1">
    <property type="nucleotide sequence ID" value="NZ_JAUJZH010000027.1"/>
</dbReference>
<accession>A0ABT8SBU7</accession>
<name>A0ABT8SBU7_9BURK</name>
<dbReference type="EMBL" id="JAUKVY010000027">
    <property type="protein sequence ID" value="MDO1536395.1"/>
    <property type="molecule type" value="Genomic_DNA"/>
</dbReference>
<organism evidence="1 2">
    <name type="scientific">Variovorax ginsengisoli</name>
    <dbReference type="NCBI Taxonomy" id="363844"/>
    <lineage>
        <taxon>Bacteria</taxon>
        <taxon>Pseudomonadati</taxon>
        <taxon>Pseudomonadota</taxon>
        <taxon>Betaproteobacteria</taxon>
        <taxon>Burkholderiales</taxon>
        <taxon>Comamonadaceae</taxon>
        <taxon>Variovorax</taxon>
    </lineage>
</organism>
<protein>
    <submittedName>
        <fullName evidence="1">Uncharacterized protein</fullName>
    </submittedName>
</protein>
<proteinExistence type="predicted"/>
<evidence type="ECO:0000313" key="2">
    <source>
        <dbReference type="Proteomes" id="UP001169027"/>
    </source>
</evidence>
<reference evidence="1" key="1">
    <citation type="submission" date="2023-06" db="EMBL/GenBank/DDBJ databases">
        <authorList>
            <person name="Jiang Y."/>
            <person name="Liu Q."/>
        </authorList>
    </citation>
    <scope>NUCLEOTIDE SEQUENCE</scope>
    <source>
        <strain evidence="1">CGMCC 1.12090</strain>
    </source>
</reference>
<comment type="caution">
    <text evidence="1">The sequence shown here is derived from an EMBL/GenBank/DDBJ whole genome shotgun (WGS) entry which is preliminary data.</text>
</comment>
<dbReference type="Proteomes" id="UP001169027">
    <property type="component" value="Unassembled WGS sequence"/>
</dbReference>
<gene>
    <name evidence="1" type="ORF">Q2T77_29330</name>
</gene>